<evidence type="ECO:0000256" key="6">
    <source>
        <dbReference type="ARBA" id="ARBA00022989"/>
    </source>
</evidence>
<evidence type="ECO:0000256" key="4">
    <source>
        <dbReference type="ARBA" id="ARBA00022692"/>
    </source>
</evidence>
<dbReference type="Pfam" id="PF02167">
    <property type="entry name" value="Cytochrom_C1"/>
    <property type="match status" value="1"/>
</dbReference>
<evidence type="ECO:0000256" key="9">
    <source>
        <dbReference type="PROSITE-ProRule" id="PRU00433"/>
    </source>
</evidence>
<evidence type="ECO:0000256" key="10">
    <source>
        <dbReference type="SAM" id="MobiDB-lite"/>
    </source>
</evidence>
<organism evidence="14 15">
    <name type="scientific">Inquilinus ginsengisoli</name>
    <dbReference type="NCBI Taxonomy" id="363840"/>
    <lineage>
        <taxon>Bacteria</taxon>
        <taxon>Pseudomonadati</taxon>
        <taxon>Pseudomonadota</taxon>
        <taxon>Alphaproteobacteria</taxon>
        <taxon>Rhodospirillales</taxon>
        <taxon>Rhodospirillaceae</taxon>
        <taxon>Inquilinus</taxon>
    </lineage>
</organism>
<comment type="caution">
    <text evidence="14">The sequence shown here is derived from an EMBL/GenBank/DDBJ whole genome shotgun (WGS) entry which is preliminary data.</text>
</comment>
<dbReference type="Gene3D" id="1.20.5.100">
    <property type="entry name" value="Cytochrome c1, transmembrane anchor, C-terminal"/>
    <property type="match status" value="1"/>
</dbReference>
<evidence type="ECO:0000256" key="1">
    <source>
        <dbReference type="ARBA" id="ARBA00004370"/>
    </source>
</evidence>
<evidence type="ECO:0000256" key="3">
    <source>
        <dbReference type="ARBA" id="ARBA00022617"/>
    </source>
</evidence>
<evidence type="ECO:0000256" key="5">
    <source>
        <dbReference type="ARBA" id="ARBA00022723"/>
    </source>
</evidence>
<evidence type="ECO:0000313" key="14">
    <source>
        <dbReference type="EMBL" id="MDR6291863.1"/>
    </source>
</evidence>
<accession>A0ABU1JU80</accession>
<dbReference type="RefSeq" id="WP_309797435.1">
    <property type="nucleotide sequence ID" value="NZ_JAVDPW010000007.1"/>
</dbReference>
<dbReference type="InterPro" id="IPR036909">
    <property type="entry name" value="Cyt_c-like_dom_sf"/>
</dbReference>
<feature type="chain" id="PRO_5046667116" description="Cytochrome c1" evidence="12">
    <location>
        <begin position="37"/>
        <end position="271"/>
    </location>
</feature>
<sequence>MPLFDKIMLKSAQLKIIGAAAAVVLSLGTIVPAAQAAEGEAAPKEQNWSFGGFFGTFDRASAQRGFQVYKEVCSNCHSMKLMYFRDLTGLGFNENEVKAIAAEYKVADTNDAGEPIERTALPADPFHNPFPNDKAAAAANGGKTPPDLSLMAKARGEGGETDGPNYIYAFLTGFHDAPEGFKVPDGLNYNAAFPGHVTAMPNMITDDAVTYTDGTKATHEQEAWDVVNFLMWTAEPSLEDRKHIGIKVILFLIVFAGLLYAVKRKVWANAH</sequence>
<dbReference type="PRINTS" id="PR00603">
    <property type="entry name" value="CYTOCHROMEC1"/>
</dbReference>
<keyword evidence="5 9" id="KW-0479">Metal-binding</keyword>
<evidence type="ECO:0000256" key="11">
    <source>
        <dbReference type="SAM" id="Phobius"/>
    </source>
</evidence>
<keyword evidence="6 11" id="KW-1133">Transmembrane helix</keyword>
<comment type="subcellular location">
    <subcellularLocation>
        <location evidence="1">Membrane</location>
    </subcellularLocation>
</comment>
<keyword evidence="8 11" id="KW-0472">Membrane</keyword>
<dbReference type="PANTHER" id="PTHR10266">
    <property type="entry name" value="CYTOCHROME C1"/>
    <property type="match status" value="1"/>
</dbReference>
<dbReference type="EMBL" id="JAVDPW010000007">
    <property type="protein sequence ID" value="MDR6291863.1"/>
    <property type="molecule type" value="Genomic_DNA"/>
</dbReference>
<reference evidence="14 15" key="1">
    <citation type="submission" date="2023-07" db="EMBL/GenBank/DDBJ databases">
        <title>Sorghum-associated microbial communities from plants grown in Nebraska, USA.</title>
        <authorList>
            <person name="Schachtman D."/>
        </authorList>
    </citation>
    <scope>NUCLEOTIDE SEQUENCE [LARGE SCALE GENOMIC DNA]</scope>
    <source>
        <strain evidence="14 15">584</strain>
    </source>
</reference>
<keyword evidence="12" id="KW-0732">Signal</keyword>
<feature type="transmembrane region" description="Helical" evidence="11">
    <location>
        <begin position="244"/>
        <end position="262"/>
    </location>
</feature>
<name>A0ABU1JU80_9PROT</name>
<feature type="region of interest" description="Disordered" evidence="10">
    <location>
        <begin position="124"/>
        <end position="144"/>
    </location>
</feature>
<protein>
    <recommendedName>
        <fullName evidence="2">Cytochrome c1</fullName>
    </recommendedName>
</protein>
<dbReference type="PANTHER" id="PTHR10266:SF3">
    <property type="entry name" value="CYTOCHROME C1, HEME PROTEIN, MITOCHONDRIAL"/>
    <property type="match status" value="1"/>
</dbReference>
<proteinExistence type="predicted"/>
<dbReference type="Gene3D" id="1.10.760.10">
    <property type="entry name" value="Cytochrome c-like domain"/>
    <property type="match status" value="1"/>
</dbReference>
<dbReference type="PROSITE" id="PS51007">
    <property type="entry name" value="CYTC"/>
    <property type="match status" value="1"/>
</dbReference>
<evidence type="ECO:0000256" key="8">
    <source>
        <dbReference type="ARBA" id="ARBA00023136"/>
    </source>
</evidence>
<dbReference type="InterPro" id="IPR002326">
    <property type="entry name" value="Cyt_c1"/>
</dbReference>
<keyword evidence="15" id="KW-1185">Reference proteome</keyword>
<evidence type="ECO:0000256" key="12">
    <source>
        <dbReference type="SAM" id="SignalP"/>
    </source>
</evidence>
<keyword evidence="7 9" id="KW-0408">Iron</keyword>
<feature type="signal peptide" evidence="12">
    <location>
        <begin position="1"/>
        <end position="36"/>
    </location>
</feature>
<dbReference type="InterPro" id="IPR009056">
    <property type="entry name" value="Cyt_c-like_dom"/>
</dbReference>
<evidence type="ECO:0000256" key="7">
    <source>
        <dbReference type="ARBA" id="ARBA00023004"/>
    </source>
</evidence>
<dbReference type="SUPFAM" id="SSF46626">
    <property type="entry name" value="Cytochrome c"/>
    <property type="match status" value="1"/>
</dbReference>
<evidence type="ECO:0000256" key="2">
    <source>
        <dbReference type="ARBA" id="ARBA00016165"/>
    </source>
</evidence>
<keyword evidence="4 11" id="KW-0812">Transmembrane</keyword>
<evidence type="ECO:0000259" key="13">
    <source>
        <dbReference type="PROSITE" id="PS51007"/>
    </source>
</evidence>
<evidence type="ECO:0000313" key="15">
    <source>
        <dbReference type="Proteomes" id="UP001262410"/>
    </source>
</evidence>
<keyword evidence="3 9" id="KW-0349">Heme</keyword>
<feature type="domain" description="Cytochrome c" evidence="13">
    <location>
        <begin position="60"/>
        <end position="234"/>
    </location>
</feature>
<dbReference type="Proteomes" id="UP001262410">
    <property type="component" value="Unassembled WGS sequence"/>
</dbReference>
<gene>
    <name evidence="14" type="ORF">E9232_004397</name>
</gene>